<protein>
    <recommendedName>
        <fullName evidence="3">Phage tail protein</fullName>
    </recommendedName>
</protein>
<accession>A0A839EU70</accession>
<evidence type="ECO:0008006" key="3">
    <source>
        <dbReference type="Google" id="ProtNLM"/>
    </source>
</evidence>
<gene>
    <name evidence="1" type="ORF">FHW16_005473</name>
</gene>
<name>A0A839EU70_9HYPH</name>
<dbReference type="Proteomes" id="UP000549052">
    <property type="component" value="Unassembled WGS sequence"/>
</dbReference>
<sequence length="174" mass="18393">MAGPTSSTENVKLGVCTVLFNAEDLGFTKGGVEVEVTTDTHEVTVDQFGDTPIDELVTGRKVTVKVPLAETTLDNLVRIMPGATLIVDGTDPKKRQVVVDTGVSISLLSIAKKLVLRPKGTTGEEDFTIFKAMTAGAISFAYQSDTERVFNVSFKGYADATGKLFALGDTTAAA</sequence>
<evidence type="ECO:0000313" key="1">
    <source>
        <dbReference type="EMBL" id="MBA8881728.1"/>
    </source>
</evidence>
<evidence type="ECO:0000313" key="2">
    <source>
        <dbReference type="Proteomes" id="UP000549052"/>
    </source>
</evidence>
<comment type="caution">
    <text evidence="1">The sequence shown here is derived from an EMBL/GenBank/DDBJ whole genome shotgun (WGS) entry which is preliminary data.</text>
</comment>
<organism evidence="1 2">
    <name type="scientific">Phyllobacterium myrsinacearum</name>
    <dbReference type="NCBI Taxonomy" id="28101"/>
    <lineage>
        <taxon>Bacteria</taxon>
        <taxon>Pseudomonadati</taxon>
        <taxon>Pseudomonadota</taxon>
        <taxon>Alphaproteobacteria</taxon>
        <taxon>Hyphomicrobiales</taxon>
        <taxon>Phyllobacteriaceae</taxon>
        <taxon>Phyllobacterium</taxon>
    </lineage>
</organism>
<dbReference type="AlphaFoldDB" id="A0A839EU70"/>
<dbReference type="RefSeq" id="WP_182552275.1">
    <property type="nucleotide sequence ID" value="NZ_JACGXN010000016.1"/>
</dbReference>
<dbReference type="EMBL" id="JACGXN010000016">
    <property type="protein sequence ID" value="MBA8881728.1"/>
    <property type="molecule type" value="Genomic_DNA"/>
</dbReference>
<keyword evidence="2" id="KW-1185">Reference proteome</keyword>
<reference evidence="1 2" key="1">
    <citation type="submission" date="2020-07" db="EMBL/GenBank/DDBJ databases">
        <title>Genomic Encyclopedia of Type Strains, Phase IV (KMG-V): Genome sequencing to study the core and pangenomes of soil and plant-associated prokaryotes.</title>
        <authorList>
            <person name="Whitman W."/>
        </authorList>
    </citation>
    <scope>NUCLEOTIDE SEQUENCE [LARGE SCALE GENOMIC DNA]</scope>
    <source>
        <strain evidence="1 2">AN3</strain>
    </source>
</reference>
<proteinExistence type="predicted"/>